<dbReference type="EMBL" id="JARBDR010000018">
    <property type="protein sequence ID" value="KAJ8321770.1"/>
    <property type="molecule type" value="Genomic_DNA"/>
</dbReference>
<comment type="similarity">
    <text evidence="1">Belongs to the FAM167 (SEC) family.</text>
</comment>
<organism evidence="2 3">
    <name type="scientific">Tegillarca granosa</name>
    <name type="common">Malaysian cockle</name>
    <name type="synonym">Anadara granosa</name>
    <dbReference type="NCBI Taxonomy" id="220873"/>
    <lineage>
        <taxon>Eukaryota</taxon>
        <taxon>Metazoa</taxon>
        <taxon>Spiralia</taxon>
        <taxon>Lophotrochozoa</taxon>
        <taxon>Mollusca</taxon>
        <taxon>Bivalvia</taxon>
        <taxon>Autobranchia</taxon>
        <taxon>Pteriomorphia</taxon>
        <taxon>Arcoida</taxon>
        <taxon>Arcoidea</taxon>
        <taxon>Arcidae</taxon>
        <taxon>Tegillarca</taxon>
    </lineage>
</organism>
<protein>
    <submittedName>
        <fullName evidence="2">Uncharacterized protein</fullName>
    </submittedName>
</protein>
<evidence type="ECO:0000313" key="2">
    <source>
        <dbReference type="EMBL" id="KAJ8321770.1"/>
    </source>
</evidence>
<dbReference type="Proteomes" id="UP001217089">
    <property type="component" value="Unassembled WGS sequence"/>
</dbReference>
<proteinExistence type="inferred from homology"/>
<evidence type="ECO:0000313" key="3">
    <source>
        <dbReference type="Proteomes" id="UP001217089"/>
    </source>
</evidence>
<name>A0ABQ9FX07_TEGGR</name>
<dbReference type="InterPro" id="IPR024280">
    <property type="entry name" value="FAM167"/>
</dbReference>
<dbReference type="InterPro" id="IPR051771">
    <property type="entry name" value="FAM167_domain"/>
</dbReference>
<dbReference type="Pfam" id="PF11652">
    <property type="entry name" value="FAM167"/>
    <property type="match status" value="1"/>
</dbReference>
<sequence length="91" mass="10748">MLGALSNREMRLMDQDLARRLLDLRHEIHALKLKWSCDEHQDMLDEAKCDMEVTNELRVICDFPIEPSQVDDLRRIGLTKMNISSRRFSMC</sequence>
<reference evidence="2 3" key="1">
    <citation type="submission" date="2022-12" db="EMBL/GenBank/DDBJ databases">
        <title>Chromosome-level genome of Tegillarca granosa.</title>
        <authorList>
            <person name="Kim J."/>
        </authorList>
    </citation>
    <scope>NUCLEOTIDE SEQUENCE [LARGE SCALE GENOMIC DNA]</scope>
    <source>
        <strain evidence="2">Teg-2019</strain>
        <tissue evidence="2">Adductor muscle</tissue>
    </source>
</reference>
<gene>
    <name evidence="2" type="ORF">KUTeg_000241</name>
</gene>
<evidence type="ECO:0000256" key="1">
    <source>
        <dbReference type="ARBA" id="ARBA00005489"/>
    </source>
</evidence>
<dbReference type="PANTHER" id="PTHR32289">
    <property type="entry name" value="PROTEIN FAM167A"/>
    <property type="match status" value="1"/>
</dbReference>
<dbReference type="PANTHER" id="PTHR32289:SF1">
    <property type="entry name" value="PROTEIN FAM167A-LIKE"/>
    <property type="match status" value="1"/>
</dbReference>
<accession>A0ABQ9FX07</accession>
<keyword evidence="3" id="KW-1185">Reference proteome</keyword>
<comment type="caution">
    <text evidence="2">The sequence shown here is derived from an EMBL/GenBank/DDBJ whole genome shotgun (WGS) entry which is preliminary data.</text>
</comment>